<dbReference type="Proteomes" id="UP001629953">
    <property type="component" value="Unassembled WGS sequence"/>
</dbReference>
<feature type="domain" description="Gfo/Idh/MocA-like oxidoreductase C-terminal" evidence="4">
    <location>
        <begin position="133"/>
        <end position="340"/>
    </location>
</feature>
<protein>
    <submittedName>
        <fullName evidence="5">Oxidoreductase</fullName>
    </submittedName>
</protein>
<keyword evidence="2" id="KW-0560">Oxidoreductase</keyword>
<comment type="similarity">
    <text evidence="1">Belongs to the Gfo/Idh/MocA family.</text>
</comment>
<keyword evidence="6" id="KW-1185">Reference proteome</keyword>
<reference evidence="5 6" key="1">
    <citation type="journal article" date="2013" name="Int. J. Syst. Evol. Microbiol.">
        <title>Celerinatantimonas yamalensis sp. nov., a cold-adapted diazotrophic bacterium from a cold permafrost brine.</title>
        <authorList>
            <person name="Shcherbakova V."/>
            <person name="Chuvilskaya N."/>
            <person name="Rivkina E."/>
            <person name="Demidov N."/>
            <person name="Uchaeva V."/>
            <person name="Suetin S."/>
            <person name="Suzina N."/>
            <person name="Gilichinsky D."/>
        </authorList>
    </citation>
    <scope>NUCLEOTIDE SEQUENCE [LARGE SCALE GENOMIC DNA]</scope>
    <source>
        <strain evidence="5 6">C7</strain>
    </source>
</reference>
<evidence type="ECO:0000259" key="3">
    <source>
        <dbReference type="Pfam" id="PF01408"/>
    </source>
</evidence>
<dbReference type="Gene3D" id="3.40.50.720">
    <property type="entry name" value="NAD(P)-binding Rossmann-like Domain"/>
    <property type="match status" value="1"/>
</dbReference>
<evidence type="ECO:0000259" key="4">
    <source>
        <dbReference type="Pfam" id="PF02894"/>
    </source>
</evidence>
<evidence type="ECO:0000313" key="5">
    <source>
        <dbReference type="EMBL" id="MFM2485991.1"/>
    </source>
</evidence>
<feature type="domain" description="Gfo/Idh/MocA-like oxidoreductase N-terminal" evidence="3">
    <location>
        <begin position="4"/>
        <end position="121"/>
    </location>
</feature>
<dbReference type="NCBIfam" id="NF008607">
    <property type="entry name" value="PRK11579.1"/>
    <property type="match status" value="1"/>
</dbReference>
<organism evidence="5 6">
    <name type="scientific">Celerinatantimonas yamalensis</name>
    <dbReference type="NCBI Taxonomy" id="559956"/>
    <lineage>
        <taxon>Bacteria</taxon>
        <taxon>Pseudomonadati</taxon>
        <taxon>Pseudomonadota</taxon>
        <taxon>Gammaproteobacteria</taxon>
        <taxon>Celerinatantimonadaceae</taxon>
        <taxon>Celerinatantimonas</taxon>
    </lineage>
</organism>
<dbReference type="EMBL" id="JBEQCT010000006">
    <property type="protein sequence ID" value="MFM2485991.1"/>
    <property type="molecule type" value="Genomic_DNA"/>
</dbReference>
<dbReference type="Gene3D" id="3.30.360.10">
    <property type="entry name" value="Dihydrodipicolinate Reductase, domain 2"/>
    <property type="match status" value="1"/>
</dbReference>
<dbReference type="RefSeq" id="WP_408624250.1">
    <property type="nucleotide sequence ID" value="NZ_JBEQCT010000006.1"/>
</dbReference>
<sequence length="343" mass="38477">MQAIRVAIIGYGKAAKTFHLPFINALTSYQLTAISTSQREALQADYPDVEHYMDASELIEKSDADLIVITAPNKAHYPLAKLAIAHGKHVLLEKPFVLNMAEGESLIAQAKAAGVVLTVNHNRRLDGDFFTIKQLIAEKKLGELKLFESHYDRFRPTVRQRWRENAGEPGSGILYDLGAHLIDQALELFGLPDKLTAHALSQRHNSQVVDYYHLILHYPSHQAILHSSSFCAAPALRFHLEGELGSYQKYGMDGQEEQLVDGHVEFAAEGELGSEQGYLYTQDTKQLITNQKGRYYHFYQQLAAAIQQQQPLLVTAEQALETIRLIGLAMQSEKEQRTLSVPK</sequence>
<dbReference type="InterPro" id="IPR004104">
    <property type="entry name" value="Gfo/Idh/MocA-like_OxRdtase_C"/>
</dbReference>
<dbReference type="PANTHER" id="PTHR43708">
    <property type="entry name" value="CONSERVED EXPRESSED OXIDOREDUCTASE (EUROFUNG)"/>
    <property type="match status" value="1"/>
</dbReference>
<dbReference type="PANTHER" id="PTHR43708:SF5">
    <property type="entry name" value="CONSERVED EXPRESSED OXIDOREDUCTASE (EUROFUNG)-RELATED"/>
    <property type="match status" value="1"/>
</dbReference>
<dbReference type="InterPro" id="IPR036291">
    <property type="entry name" value="NAD(P)-bd_dom_sf"/>
</dbReference>
<evidence type="ECO:0000313" key="6">
    <source>
        <dbReference type="Proteomes" id="UP001629953"/>
    </source>
</evidence>
<proteinExistence type="inferred from homology"/>
<dbReference type="SUPFAM" id="SSF51735">
    <property type="entry name" value="NAD(P)-binding Rossmann-fold domains"/>
    <property type="match status" value="1"/>
</dbReference>
<gene>
    <name evidence="5" type="ORF">ABUE30_13145</name>
</gene>
<comment type="caution">
    <text evidence="5">The sequence shown here is derived from an EMBL/GenBank/DDBJ whole genome shotgun (WGS) entry which is preliminary data.</text>
</comment>
<dbReference type="InterPro" id="IPR000683">
    <property type="entry name" value="Gfo/Idh/MocA-like_OxRdtase_N"/>
</dbReference>
<dbReference type="InterPro" id="IPR051317">
    <property type="entry name" value="Gfo/Idh/MocA_oxidoreduct"/>
</dbReference>
<accession>A0ABW9GB42</accession>
<dbReference type="Pfam" id="PF01408">
    <property type="entry name" value="GFO_IDH_MocA"/>
    <property type="match status" value="1"/>
</dbReference>
<dbReference type="Pfam" id="PF02894">
    <property type="entry name" value="GFO_IDH_MocA_C"/>
    <property type="match status" value="1"/>
</dbReference>
<name>A0ABW9GB42_9GAMM</name>
<evidence type="ECO:0000256" key="2">
    <source>
        <dbReference type="ARBA" id="ARBA00023002"/>
    </source>
</evidence>
<evidence type="ECO:0000256" key="1">
    <source>
        <dbReference type="ARBA" id="ARBA00010928"/>
    </source>
</evidence>